<keyword evidence="2" id="KW-0597">Phosphoprotein</keyword>
<dbReference type="PANTHER" id="PTHR44845:SF6">
    <property type="entry name" value="BETA-ALANINE-ACTIVATING ENZYME"/>
    <property type="match status" value="1"/>
</dbReference>
<evidence type="ECO:0000259" key="3">
    <source>
        <dbReference type="Pfam" id="PF07993"/>
    </source>
</evidence>
<dbReference type="PANTHER" id="PTHR44845">
    <property type="entry name" value="CARRIER DOMAIN-CONTAINING PROTEIN"/>
    <property type="match status" value="1"/>
</dbReference>
<keyword evidence="1" id="KW-0596">Phosphopantetheine</keyword>
<dbReference type="InterPro" id="IPR036291">
    <property type="entry name" value="NAD(P)-bd_dom_sf"/>
</dbReference>
<dbReference type="EMBL" id="UGYK01000002">
    <property type="protein sequence ID" value="SUI40067.1"/>
    <property type="molecule type" value="Genomic_DNA"/>
</dbReference>
<evidence type="ECO:0000256" key="1">
    <source>
        <dbReference type="ARBA" id="ARBA00022450"/>
    </source>
</evidence>
<dbReference type="Gene3D" id="3.40.50.720">
    <property type="entry name" value="NAD(P)-binding Rossmann-like Domain"/>
    <property type="match status" value="1"/>
</dbReference>
<dbReference type="InterPro" id="IPR013120">
    <property type="entry name" value="FAR_NAD-bd"/>
</dbReference>
<protein>
    <submittedName>
        <fullName evidence="4">Linear gramicidin synthase subunit D</fullName>
    </submittedName>
</protein>
<gene>
    <name evidence="4" type="primary">lgrD_2</name>
    <name evidence="4" type="ORF">NCTC10211_00548</name>
</gene>
<dbReference type="NCBIfam" id="TIGR01746">
    <property type="entry name" value="Thioester-redct"/>
    <property type="match status" value="1"/>
</dbReference>
<name>A0A379Y4D2_SERMA</name>
<dbReference type="SUPFAM" id="SSF51735">
    <property type="entry name" value="NAD(P)-binding Rossmann-fold domains"/>
    <property type="match status" value="1"/>
</dbReference>
<accession>A0A379Y4D2</accession>
<dbReference type="InterPro" id="IPR010080">
    <property type="entry name" value="Thioester_reductase-like_dom"/>
</dbReference>
<sequence length="270" mass="31192">MKRDNVQGLREIIRFAAHSRTKPLMLLSTISVYSWGHLHTGKRVMRESDDIDQNLPAVSRDIGYVRSKWVMEKIADLAAAQGLPLMTFRLGYATCHSRTGVNADYQWWGRLVKTCISSGTVPDLRDMREGLTTVDYMTRAIAHVSRNPQALGQKFNLIHQGDNNLTLREFFSLLEREFGYRFRPVPFAQWRAQWENDSDAPLYPLLSLFKDPMVDELSTVELYQDTYRWDCSNLQRFLQGSGIDEPRFTRQLLLNYLQHAIGYAPLSLQA</sequence>
<evidence type="ECO:0000313" key="5">
    <source>
        <dbReference type="Proteomes" id="UP000254765"/>
    </source>
</evidence>
<evidence type="ECO:0000256" key="2">
    <source>
        <dbReference type="ARBA" id="ARBA00022553"/>
    </source>
</evidence>
<feature type="domain" description="Thioester reductase (TE)" evidence="3">
    <location>
        <begin position="2"/>
        <end position="141"/>
    </location>
</feature>
<dbReference type="Pfam" id="PF07993">
    <property type="entry name" value="NAD_binding_4"/>
    <property type="match status" value="1"/>
</dbReference>
<dbReference type="Proteomes" id="UP000254765">
    <property type="component" value="Unassembled WGS sequence"/>
</dbReference>
<organism evidence="4 5">
    <name type="scientific">Serratia marcescens</name>
    <dbReference type="NCBI Taxonomy" id="615"/>
    <lineage>
        <taxon>Bacteria</taxon>
        <taxon>Pseudomonadati</taxon>
        <taxon>Pseudomonadota</taxon>
        <taxon>Gammaproteobacteria</taxon>
        <taxon>Enterobacterales</taxon>
        <taxon>Yersiniaceae</taxon>
        <taxon>Serratia</taxon>
    </lineage>
</organism>
<evidence type="ECO:0000313" key="4">
    <source>
        <dbReference type="EMBL" id="SUI40067.1"/>
    </source>
</evidence>
<reference evidence="4 5" key="1">
    <citation type="submission" date="2018-06" db="EMBL/GenBank/DDBJ databases">
        <authorList>
            <consortium name="Pathogen Informatics"/>
            <person name="Doyle S."/>
        </authorList>
    </citation>
    <scope>NUCLEOTIDE SEQUENCE [LARGE SCALE GENOMIC DNA]</scope>
    <source>
        <strain evidence="4 5">NCTC10211</strain>
    </source>
</reference>
<dbReference type="AlphaFoldDB" id="A0A379Y4D2"/>
<proteinExistence type="predicted"/>